<dbReference type="EMBL" id="LXEN01000052">
    <property type="protein sequence ID" value="OAT33203.1"/>
    <property type="molecule type" value="Genomic_DNA"/>
</dbReference>
<protein>
    <submittedName>
        <fullName evidence="1">VirK family virulence factor</fullName>
    </submittedName>
</protein>
<proteinExistence type="predicted"/>
<keyword evidence="2" id="KW-1185">Reference proteome</keyword>
<dbReference type="STRING" id="1354337.M983_1241"/>
<dbReference type="InterPro" id="IPR007488">
    <property type="entry name" value="DUF535"/>
</dbReference>
<dbReference type="Pfam" id="PF04393">
    <property type="entry name" value="DUF535"/>
    <property type="match status" value="1"/>
</dbReference>
<dbReference type="PANTHER" id="PTHR38785:SF1">
    <property type="entry name" value="HOMOLOG OF VIRK"/>
    <property type="match status" value="1"/>
</dbReference>
<comment type="caution">
    <text evidence="1">The sequence shown here is derived from an EMBL/GenBank/DDBJ whole genome shotgun (WGS) entry which is preliminary data.</text>
</comment>
<sequence length="309" mass="36440">MKVGFVLEKRSFLKFLIDILFNLTPKDGQWKEKKYRNRFILRLATNPISTIRYFHKLVSLDDFNKIIKIQPNLPAKIQRPYLHKFGNYETRGNDIINHYQIVHELSTKCKDIFYSKEPVCISKYNGKNNEEFSIYCSPSHFDREGELMLTLYMANIVISQLTFSFIKKDNINIIFIGALQGAQKNIEHNVIQQATKASYGLFPKRIIIEALYSISTSCFVYDILAVTETSHVFNHFLYKNKKRKKFLAVYSEFWNSIGGVPFYNFYKLPEKIKRKNLDDIVSKKRSEYRKRYALIDQINDEITSLLMSK</sequence>
<evidence type="ECO:0000313" key="2">
    <source>
        <dbReference type="Proteomes" id="UP000094023"/>
    </source>
</evidence>
<organism evidence="1 2">
    <name type="scientific">Proteus myxofaciens ATCC 19692</name>
    <dbReference type="NCBI Taxonomy" id="1354337"/>
    <lineage>
        <taxon>Bacteria</taxon>
        <taxon>Pseudomonadati</taxon>
        <taxon>Pseudomonadota</taxon>
        <taxon>Gammaproteobacteria</taxon>
        <taxon>Enterobacterales</taxon>
        <taxon>Morganellaceae</taxon>
        <taxon>Proteus</taxon>
    </lineage>
</organism>
<name>A0A198G7X4_9GAMM</name>
<dbReference type="PANTHER" id="PTHR38785">
    <property type="entry name" value="HOMOLOG OF VIRK"/>
    <property type="match status" value="1"/>
</dbReference>
<dbReference type="OrthoDB" id="6835762at2"/>
<dbReference type="PATRIC" id="fig|1354337.4.peg.1263"/>
<evidence type="ECO:0000313" key="1">
    <source>
        <dbReference type="EMBL" id="OAT33203.1"/>
    </source>
</evidence>
<dbReference type="GO" id="GO:0006974">
    <property type="term" value="P:DNA damage response"/>
    <property type="evidence" value="ECO:0007669"/>
    <property type="project" value="TreeGrafter"/>
</dbReference>
<dbReference type="Proteomes" id="UP000094023">
    <property type="component" value="Unassembled WGS sequence"/>
</dbReference>
<reference evidence="1 2" key="1">
    <citation type="submission" date="2016-04" db="EMBL/GenBank/DDBJ databases">
        <title>ATOL: Assembling a taxonomically balanced genome-scale reconstruction of the evolutionary history of the Enterobacteriaceae.</title>
        <authorList>
            <person name="Plunkett G.III."/>
            <person name="Neeno-Eckwall E.C."/>
            <person name="Glasner J.D."/>
            <person name="Perna N.T."/>
        </authorList>
    </citation>
    <scope>NUCLEOTIDE SEQUENCE [LARGE SCALE GENOMIC DNA]</scope>
    <source>
        <strain evidence="1 2">ATCC 19692</strain>
    </source>
</reference>
<dbReference type="AlphaFoldDB" id="A0A198G7X4"/>
<gene>
    <name evidence="1" type="ORF">M983_1241</name>
</gene>
<accession>A0A198G7X4</accession>